<feature type="compositionally biased region" description="Low complexity" evidence="1">
    <location>
        <begin position="45"/>
        <end position="81"/>
    </location>
</feature>
<evidence type="ECO:0000256" key="2">
    <source>
        <dbReference type="SAM" id="Phobius"/>
    </source>
</evidence>
<proteinExistence type="predicted"/>
<protein>
    <submittedName>
        <fullName evidence="3">Uncharacterized protein</fullName>
    </submittedName>
</protein>
<feature type="region of interest" description="Disordered" evidence="1">
    <location>
        <begin position="43"/>
        <end position="84"/>
    </location>
</feature>
<dbReference type="RefSeq" id="WP_350349129.1">
    <property type="nucleotide sequence ID" value="NZ_CP158374.1"/>
</dbReference>
<reference evidence="3" key="1">
    <citation type="submission" date="2024-05" db="EMBL/GenBank/DDBJ databases">
        <authorList>
            <person name="Yu L."/>
        </authorList>
    </citation>
    <scope>NUCLEOTIDE SEQUENCE</scope>
    <source>
        <strain evidence="3">G08B096</strain>
    </source>
</reference>
<dbReference type="AlphaFoldDB" id="A0AAU7W9H2"/>
<accession>A0AAU7W9H2</accession>
<dbReference type="EMBL" id="CP158374">
    <property type="protein sequence ID" value="XBX83113.1"/>
    <property type="molecule type" value="Genomic_DNA"/>
</dbReference>
<name>A0AAU7W9H2_9MICO</name>
<keyword evidence="2" id="KW-1133">Transmembrane helix</keyword>
<keyword evidence="2" id="KW-0812">Transmembrane</keyword>
<organism evidence="3">
    <name type="scientific">Agromyces sp. G08B096</name>
    <dbReference type="NCBI Taxonomy" id="3156399"/>
    <lineage>
        <taxon>Bacteria</taxon>
        <taxon>Bacillati</taxon>
        <taxon>Actinomycetota</taxon>
        <taxon>Actinomycetes</taxon>
        <taxon>Micrococcales</taxon>
        <taxon>Microbacteriaceae</taxon>
        <taxon>Agromyces</taxon>
    </lineage>
</organism>
<feature type="transmembrane region" description="Helical" evidence="2">
    <location>
        <begin position="17"/>
        <end position="38"/>
    </location>
</feature>
<evidence type="ECO:0000256" key="1">
    <source>
        <dbReference type="SAM" id="MobiDB-lite"/>
    </source>
</evidence>
<sequence>MTQDPPASGVPIGRRPVFWLVVAAAVVLLAVVVVGIVIGPGRGGPSADAGASAPPTGSAADDATAAPATDAPASTPPSGTALPSDCAEIYTKDWSGEFAPLVLNPAWTLEPESGVHRGSRDADAVALLDSTVVLECAWGHPNGGSDRGLTTNLARVTPEQAGAMSGAFAAAGYSCYEELGGTRCVTETPPSPDGQAGESHFFRDDVWIATLWVNTGPDGYTHDIVTAIFG</sequence>
<keyword evidence="2" id="KW-0472">Membrane</keyword>
<gene>
    <name evidence="3" type="ORF">ABIQ69_04105</name>
</gene>
<evidence type="ECO:0000313" key="3">
    <source>
        <dbReference type="EMBL" id="XBX83113.1"/>
    </source>
</evidence>